<dbReference type="SUPFAM" id="SSF160246">
    <property type="entry name" value="EspE N-terminal domain-like"/>
    <property type="match status" value="1"/>
</dbReference>
<dbReference type="Proteomes" id="UP000736328">
    <property type="component" value="Unassembled WGS sequence"/>
</dbReference>
<dbReference type="EMBL" id="JACQXR010000004">
    <property type="protein sequence ID" value="MBI4725675.1"/>
    <property type="molecule type" value="Genomic_DNA"/>
</dbReference>
<dbReference type="InterPro" id="IPR025497">
    <property type="entry name" value="PatA-like_N"/>
</dbReference>
<dbReference type="InterPro" id="IPR037257">
    <property type="entry name" value="T2SS_E_N_sf"/>
</dbReference>
<feature type="domain" description="PatA-like N-terminal" evidence="1">
    <location>
        <begin position="4"/>
        <end position="161"/>
    </location>
</feature>
<evidence type="ECO:0000313" key="2">
    <source>
        <dbReference type="EMBL" id="MBI4725675.1"/>
    </source>
</evidence>
<dbReference type="AlphaFoldDB" id="A0A933MJH5"/>
<comment type="caution">
    <text evidence="2">The sequence shown here is derived from an EMBL/GenBank/DDBJ whole genome shotgun (WGS) entry which is preliminary data.</text>
</comment>
<dbReference type="PANTHER" id="PTHR36304">
    <property type="entry name" value="DOMAIN GTPASE-ACTIVATING PROTEIN, PUTATIVE-RELATED-RELATED"/>
    <property type="match status" value="1"/>
</dbReference>
<name>A0A933MJH5_UNCT6</name>
<sequence length="519" mass="58839">MALEGNLSDFSIPEILQLISSQRKNGVLTLKQGDDEVAFDLDQGYITGGFYRKQGRQEHISEYLFKTGLVSETNFMQAEEQQKALKAPLEEILIERGFLSQDDFEEVIRFKIQEIMDEIFTWVEGHYVFDVQARLYTQSKYPVRLAVEGFLLEGMRRLDEWLRIKKEIPSLEAIVKAGVKPRPPELTPEQENILGLLGQKHLPVSGLVSSSGLGKFLTCQALTELLEMGLAEKPAEASLQPQPVRTFDPAFQVSTISLLIKQFGLLIKNITRYPFNHPHIIANLDGFSHLLSNLPMDNSSLSFSSAIDQTLVNGWPIHDQSQILPQFSLYLHQRQIQSLTFMPQIRDEELRRLAYIMALPPELLNLFGGIDFIGKSLRWHHLKLKEQAQKAERMLSGEKMFVIPSSFLEVIEGMGAFSAKPSSIPQTFVSLKAVLLLPQPKLSPDETMAIEEAEQASEKVFSVYSRGGREKYIEKVVTAALKLPPAPRLALLKRKLLDVRWLFPIDNILALSHSEFERL</sequence>
<evidence type="ECO:0000259" key="1">
    <source>
        <dbReference type="Pfam" id="PF14332"/>
    </source>
</evidence>
<protein>
    <submittedName>
        <fullName evidence="2">DUF4388 domain-containing protein</fullName>
    </submittedName>
</protein>
<dbReference type="Pfam" id="PF14332">
    <property type="entry name" value="DUF4388"/>
    <property type="match status" value="1"/>
</dbReference>
<gene>
    <name evidence="2" type="ORF">HY768_00355</name>
</gene>
<organism evidence="2 3">
    <name type="scientific">candidate division TA06 bacterium</name>
    <dbReference type="NCBI Taxonomy" id="2250710"/>
    <lineage>
        <taxon>Bacteria</taxon>
        <taxon>Bacteria division TA06</taxon>
    </lineage>
</organism>
<accession>A0A933MJH5</accession>
<dbReference type="PANTHER" id="PTHR36304:SF4">
    <property type="entry name" value="DUF4388 DOMAIN-CONTAINING PROTEIN"/>
    <property type="match status" value="1"/>
</dbReference>
<evidence type="ECO:0000313" key="3">
    <source>
        <dbReference type="Proteomes" id="UP000736328"/>
    </source>
</evidence>
<proteinExistence type="predicted"/>
<reference evidence="2" key="1">
    <citation type="submission" date="2020-07" db="EMBL/GenBank/DDBJ databases">
        <title>Huge and variable diversity of episymbiotic CPR bacteria and DPANN archaea in groundwater ecosystems.</title>
        <authorList>
            <person name="He C.Y."/>
            <person name="Keren R."/>
            <person name="Whittaker M."/>
            <person name="Farag I.F."/>
            <person name="Doudna J."/>
            <person name="Cate J.H.D."/>
            <person name="Banfield J.F."/>
        </authorList>
    </citation>
    <scope>NUCLEOTIDE SEQUENCE</scope>
    <source>
        <strain evidence="2">NC_groundwater_1520_Pr4_B-0.1um_53_5</strain>
    </source>
</reference>